<reference evidence="2 3" key="1">
    <citation type="submission" date="2019-10" db="EMBL/GenBank/DDBJ databases">
        <title>Assembly and Annotation for the nematode Trichostrongylus colubriformis.</title>
        <authorList>
            <person name="Martin J."/>
        </authorList>
    </citation>
    <scope>NUCLEOTIDE SEQUENCE [LARGE SCALE GENOMIC DNA]</scope>
    <source>
        <strain evidence="2">G859</strain>
        <tissue evidence="2">Whole worm</tissue>
    </source>
</reference>
<dbReference type="GO" id="GO:0007399">
    <property type="term" value="P:nervous system development"/>
    <property type="evidence" value="ECO:0007669"/>
    <property type="project" value="TreeGrafter"/>
</dbReference>
<dbReference type="EMBL" id="WIXE01024965">
    <property type="protein sequence ID" value="KAK5965136.1"/>
    <property type="molecule type" value="Genomic_DNA"/>
</dbReference>
<feature type="domain" description="DH" evidence="1">
    <location>
        <begin position="1"/>
        <end position="176"/>
    </location>
</feature>
<dbReference type="AlphaFoldDB" id="A0AAN8EP05"/>
<dbReference type="GO" id="GO:0005085">
    <property type="term" value="F:guanyl-nucleotide exchange factor activity"/>
    <property type="evidence" value="ECO:0007669"/>
    <property type="project" value="InterPro"/>
</dbReference>
<sequence length="198" mass="22817">MIDLLSHPATVELPTVKKGLEEAAESECPLMQRSEITLIFGKISPIIEVHEQIISRLRKILDNWTNDGDVAQVWVDAYEDLNRVYVPYSNAYDTAREKLILADKASPRLHAFIRAKECNSNFNRNTMQDLLIRPVQRLPTLIVLLRELQKRRDRKSEIVERAIASIDKIVSRANDVRAQNDNFIEQLHFFNEVEGVPV</sequence>
<dbReference type="InterPro" id="IPR000219">
    <property type="entry name" value="DH_dom"/>
</dbReference>
<dbReference type="PANTHER" id="PTHR16777">
    <property type="entry name" value="PROTEIN ECT2"/>
    <property type="match status" value="1"/>
</dbReference>
<dbReference type="PANTHER" id="PTHR16777:SF2">
    <property type="entry name" value="PROTEIN ECT2"/>
    <property type="match status" value="1"/>
</dbReference>
<accession>A0AAN8EP05</accession>
<evidence type="ECO:0000313" key="3">
    <source>
        <dbReference type="Proteomes" id="UP001331761"/>
    </source>
</evidence>
<dbReference type="InterPro" id="IPR035899">
    <property type="entry name" value="DBL_dom_sf"/>
</dbReference>
<dbReference type="Proteomes" id="UP001331761">
    <property type="component" value="Unassembled WGS sequence"/>
</dbReference>
<name>A0AAN8EP05_TRICO</name>
<proteinExistence type="predicted"/>
<dbReference type="SMART" id="SM00325">
    <property type="entry name" value="RhoGEF"/>
    <property type="match status" value="1"/>
</dbReference>
<dbReference type="InterPro" id="IPR026817">
    <property type="entry name" value="Ect2"/>
</dbReference>
<protein>
    <submittedName>
        <fullName evidence="2">DH domain-containing protein</fullName>
    </submittedName>
</protein>
<comment type="caution">
    <text evidence="2">The sequence shown here is derived from an EMBL/GenBank/DDBJ whole genome shotgun (WGS) entry which is preliminary data.</text>
</comment>
<keyword evidence="3" id="KW-1185">Reference proteome</keyword>
<dbReference type="GO" id="GO:0000281">
    <property type="term" value="P:mitotic cytokinesis"/>
    <property type="evidence" value="ECO:0007669"/>
    <property type="project" value="TreeGrafter"/>
</dbReference>
<organism evidence="2 3">
    <name type="scientific">Trichostrongylus colubriformis</name>
    <name type="common">Black scour worm</name>
    <dbReference type="NCBI Taxonomy" id="6319"/>
    <lineage>
        <taxon>Eukaryota</taxon>
        <taxon>Metazoa</taxon>
        <taxon>Ecdysozoa</taxon>
        <taxon>Nematoda</taxon>
        <taxon>Chromadorea</taxon>
        <taxon>Rhabditida</taxon>
        <taxon>Rhabditina</taxon>
        <taxon>Rhabditomorpha</taxon>
        <taxon>Strongyloidea</taxon>
        <taxon>Trichostrongylidae</taxon>
        <taxon>Trichostrongylus</taxon>
    </lineage>
</organism>
<gene>
    <name evidence="2" type="ORF">GCK32_016534</name>
</gene>
<dbReference type="GO" id="GO:0005938">
    <property type="term" value="C:cell cortex"/>
    <property type="evidence" value="ECO:0007669"/>
    <property type="project" value="TreeGrafter"/>
</dbReference>
<dbReference type="GO" id="GO:2000431">
    <property type="term" value="P:regulation of cytokinesis, actomyosin contractile ring assembly"/>
    <property type="evidence" value="ECO:0007669"/>
    <property type="project" value="InterPro"/>
</dbReference>
<dbReference type="SUPFAM" id="SSF48065">
    <property type="entry name" value="DBL homology domain (DH-domain)"/>
    <property type="match status" value="1"/>
</dbReference>
<evidence type="ECO:0000259" key="1">
    <source>
        <dbReference type="PROSITE" id="PS50010"/>
    </source>
</evidence>
<dbReference type="GO" id="GO:0005096">
    <property type="term" value="F:GTPase activator activity"/>
    <property type="evidence" value="ECO:0007669"/>
    <property type="project" value="InterPro"/>
</dbReference>
<dbReference type="Pfam" id="PF00621">
    <property type="entry name" value="RhoGEF"/>
    <property type="match status" value="1"/>
</dbReference>
<dbReference type="Gene3D" id="1.20.900.10">
    <property type="entry name" value="Dbl homology (DH) domain"/>
    <property type="match status" value="1"/>
</dbReference>
<evidence type="ECO:0000313" key="2">
    <source>
        <dbReference type="EMBL" id="KAK5965136.1"/>
    </source>
</evidence>
<dbReference type="GO" id="GO:0005634">
    <property type="term" value="C:nucleus"/>
    <property type="evidence" value="ECO:0007669"/>
    <property type="project" value="InterPro"/>
</dbReference>
<dbReference type="PROSITE" id="PS50010">
    <property type="entry name" value="DH_2"/>
    <property type="match status" value="1"/>
</dbReference>